<dbReference type="InterPro" id="IPR036271">
    <property type="entry name" value="Tet_transcr_reg_TetR-rel_C_sf"/>
</dbReference>
<gene>
    <name evidence="4" type="ORF">GCM10009846_03480</name>
</gene>
<keyword evidence="1 2" id="KW-0238">DNA-binding</keyword>
<feature type="domain" description="HTH tetR-type" evidence="3">
    <location>
        <begin position="5"/>
        <end position="65"/>
    </location>
</feature>
<dbReference type="SUPFAM" id="SSF48498">
    <property type="entry name" value="Tetracyclin repressor-like, C-terminal domain"/>
    <property type="match status" value="1"/>
</dbReference>
<comment type="caution">
    <text evidence="4">The sequence shown here is derived from an EMBL/GenBank/DDBJ whole genome shotgun (WGS) entry which is preliminary data.</text>
</comment>
<feature type="DNA-binding region" description="H-T-H motif" evidence="2">
    <location>
        <begin position="28"/>
        <end position="47"/>
    </location>
</feature>
<dbReference type="Pfam" id="PF00440">
    <property type="entry name" value="TetR_N"/>
    <property type="match status" value="1"/>
</dbReference>
<evidence type="ECO:0000313" key="4">
    <source>
        <dbReference type="EMBL" id="GAA2171042.1"/>
    </source>
</evidence>
<evidence type="ECO:0000259" key="3">
    <source>
        <dbReference type="PROSITE" id="PS50977"/>
    </source>
</evidence>
<dbReference type="PROSITE" id="PS50977">
    <property type="entry name" value="HTH_TETR_2"/>
    <property type="match status" value="1"/>
</dbReference>
<dbReference type="RefSeq" id="WP_344339660.1">
    <property type="nucleotide sequence ID" value="NZ_BAAAQT010000001.1"/>
</dbReference>
<evidence type="ECO:0000256" key="1">
    <source>
        <dbReference type="ARBA" id="ARBA00023125"/>
    </source>
</evidence>
<dbReference type="Gene3D" id="1.10.357.10">
    <property type="entry name" value="Tetracycline Repressor, domain 2"/>
    <property type="match status" value="1"/>
</dbReference>
<keyword evidence="5" id="KW-1185">Reference proteome</keyword>
<proteinExistence type="predicted"/>
<organism evidence="4 5">
    <name type="scientific">Agrococcus versicolor</name>
    <dbReference type="NCBI Taxonomy" id="501482"/>
    <lineage>
        <taxon>Bacteria</taxon>
        <taxon>Bacillati</taxon>
        <taxon>Actinomycetota</taxon>
        <taxon>Actinomycetes</taxon>
        <taxon>Micrococcales</taxon>
        <taxon>Microbacteriaceae</taxon>
        <taxon>Agrococcus</taxon>
    </lineage>
</organism>
<dbReference type="InterPro" id="IPR050109">
    <property type="entry name" value="HTH-type_TetR-like_transc_reg"/>
</dbReference>
<dbReference type="InterPro" id="IPR041467">
    <property type="entry name" value="Sco4008_C"/>
</dbReference>
<dbReference type="SUPFAM" id="SSF46689">
    <property type="entry name" value="Homeodomain-like"/>
    <property type="match status" value="1"/>
</dbReference>
<evidence type="ECO:0000313" key="5">
    <source>
        <dbReference type="Proteomes" id="UP001501599"/>
    </source>
</evidence>
<reference evidence="4 5" key="1">
    <citation type="journal article" date="2019" name="Int. J. Syst. Evol. Microbiol.">
        <title>The Global Catalogue of Microorganisms (GCM) 10K type strain sequencing project: providing services to taxonomists for standard genome sequencing and annotation.</title>
        <authorList>
            <consortium name="The Broad Institute Genomics Platform"/>
            <consortium name="The Broad Institute Genome Sequencing Center for Infectious Disease"/>
            <person name="Wu L."/>
            <person name="Ma J."/>
        </authorList>
    </citation>
    <scope>NUCLEOTIDE SEQUENCE [LARGE SCALE GENOMIC DNA]</scope>
    <source>
        <strain evidence="4 5">JCM 16026</strain>
    </source>
</reference>
<dbReference type="PANTHER" id="PTHR30328:SF54">
    <property type="entry name" value="HTH-TYPE TRANSCRIPTIONAL REPRESSOR SCO4008"/>
    <property type="match status" value="1"/>
</dbReference>
<evidence type="ECO:0000256" key="2">
    <source>
        <dbReference type="PROSITE-ProRule" id="PRU00335"/>
    </source>
</evidence>
<dbReference type="Pfam" id="PF17926">
    <property type="entry name" value="TetR_C_21"/>
    <property type="match status" value="1"/>
</dbReference>
<protein>
    <submittedName>
        <fullName evidence="4">TetR family transcriptional regulator</fullName>
    </submittedName>
</protein>
<dbReference type="InterPro" id="IPR001647">
    <property type="entry name" value="HTH_TetR"/>
</dbReference>
<accession>A0ABN3AJK7</accession>
<dbReference type="Proteomes" id="UP001501599">
    <property type="component" value="Unassembled WGS sequence"/>
</dbReference>
<dbReference type="PRINTS" id="PR00455">
    <property type="entry name" value="HTHTETR"/>
</dbReference>
<dbReference type="PANTHER" id="PTHR30328">
    <property type="entry name" value="TRANSCRIPTIONAL REPRESSOR"/>
    <property type="match status" value="1"/>
</dbReference>
<dbReference type="EMBL" id="BAAAQT010000001">
    <property type="protein sequence ID" value="GAA2171042.1"/>
    <property type="molecule type" value="Genomic_DNA"/>
</dbReference>
<sequence length="193" mass="21347">MTTADDTRRRILDAATDEFAEHGIAGARVDRIAARSGMSKPMLYAYFGAKDRLFDAVFDDHVLGNGDRVPFTADDLPGYAARLYDDYVADPALMRLIMWKRLEREPHGFLYEGRESTDDDHVRAIAEQQRLGTVRDDVEAADAWALLLATAATWAQQSLIAVATELDHPALHARRRAALAATIRGGLCTMAQS</sequence>
<name>A0ABN3AJK7_9MICO</name>
<dbReference type="InterPro" id="IPR009057">
    <property type="entry name" value="Homeodomain-like_sf"/>
</dbReference>